<dbReference type="Proteomes" id="UP000054023">
    <property type="component" value="Unassembled WGS sequence"/>
</dbReference>
<dbReference type="InterPro" id="IPR035437">
    <property type="entry name" value="SNase_OB-fold_sf"/>
</dbReference>
<dbReference type="PANTHER" id="PTHR48148:SF2">
    <property type="entry name" value="PA14 DOMAIN-CONTAINING PROTEIN"/>
    <property type="match status" value="1"/>
</dbReference>
<evidence type="ECO:0000256" key="2">
    <source>
        <dbReference type="SAM" id="Phobius"/>
    </source>
</evidence>
<name>A0A0W8IKT4_9MICC</name>
<protein>
    <recommendedName>
        <fullName evidence="3">TNase-like domain-containing protein</fullName>
    </recommendedName>
</protein>
<dbReference type="PANTHER" id="PTHR48148">
    <property type="entry name" value="KERATINOCYTE PROLINE-RICH PROTEIN"/>
    <property type="match status" value="1"/>
</dbReference>
<organism evidence="4 5">
    <name type="scientific">Nesterenkonia jeotgali</name>
    <dbReference type="NCBI Taxonomy" id="317018"/>
    <lineage>
        <taxon>Bacteria</taxon>
        <taxon>Bacillati</taxon>
        <taxon>Actinomycetota</taxon>
        <taxon>Actinomycetes</taxon>
        <taxon>Micrococcales</taxon>
        <taxon>Micrococcaceae</taxon>
        <taxon>Nesterenkonia</taxon>
    </lineage>
</organism>
<keyword evidence="2" id="KW-0812">Transmembrane</keyword>
<evidence type="ECO:0000313" key="5">
    <source>
        <dbReference type="Proteomes" id="UP000054023"/>
    </source>
</evidence>
<evidence type="ECO:0000313" key="4">
    <source>
        <dbReference type="EMBL" id="KUG60435.1"/>
    </source>
</evidence>
<gene>
    <name evidence="4" type="ORF">AVL63_08655</name>
</gene>
<keyword evidence="5" id="KW-1185">Reference proteome</keyword>
<proteinExistence type="predicted"/>
<sequence>MSQHAPGRYPLPEGSQDVGAQKRSAWQRFKRWPVVLRVATLGCGGLIALFVLALIVAIVAVMLSPEGAEERAAETDEQELVLEESEEPEASEEPQESEEPSEEPTESETPSASPTRTATPTPSPTPSPTPAPAPSRTSTPTPTANPNEHTAVVVRIIDGDTVELDSGDTVRISGIDTPERGECHFDTASARMGELVLGKTVTLTRDREDTDRYDRILRYVDVDGTDAGITLIEEGLAKARYDSRDGYGFHTREPDYISADDGAPLQTCAPEPAPAPAPAPAPGQQGANCDPNYTPCIPAFPPDINCGDLDVSVRVIGTDVHGLDGDGDGVGCEGND</sequence>
<evidence type="ECO:0000256" key="1">
    <source>
        <dbReference type="SAM" id="MobiDB-lite"/>
    </source>
</evidence>
<feature type="compositionally biased region" description="Acidic residues" evidence="1">
    <location>
        <begin position="75"/>
        <end position="106"/>
    </location>
</feature>
<dbReference type="SMART" id="SM00318">
    <property type="entry name" value="SNc"/>
    <property type="match status" value="1"/>
</dbReference>
<feature type="compositionally biased region" description="Pro residues" evidence="1">
    <location>
        <begin position="121"/>
        <end position="133"/>
    </location>
</feature>
<reference evidence="5" key="1">
    <citation type="submission" date="2015-12" db="EMBL/GenBank/DDBJ databases">
        <authorList>
            <person name="Nair G.R."/>
            <person name="Kaur G."/>
            <person name="Mayilraj S."/>
        </authorList>
    </citation>
    <scope>NUCLEOTIDE SEQUENCE [LARGE SCALE GENOMIC DNA]</scope>
    <source>
        <strain evidence="5">CD08_7</strain>
    </source>
</reference>
<keyword evidence="2" id="KW-1133">Transmembrane helix</keyword>
<dbReference type="STRING" id="317018.AVL63_08655"/>
<comment type="caution">
    <text evidence="4">The sequence shown here is derived from an EMBL/GenBank/DDBJ whole genome shotgun (WGS) entry which is preliminary data.</text>
</comment>
<feature type="compositionally biased region" description="Low complexity" evidence="1">
    <location>
        <begin position="107"/>
        <end position="120"/>
    </location>
</feature>
<dbReference type="Pfam" id="PF00565">
    <property type="entry name" value="SNase"/>
    <property type="match status" value="1"/>
</dbReference>
<feature type="region of interest" description="Disordered" evidence="1">
    <location>
        <begin position="70"/>
        <end position="148"/>
    </location>
</feature>
<dbReference type="SUPFAM" id="SSF50199">
    <property type="entry name" value="Staphylococcal nuclease"/>
    <property type="match status" value="1"/>
</dbReference>
<dbReference type="InterPro" id="IPR016071">
    <property type="entry name" value="Staphylococal_nuclease_OB-fold"/>
</dbReference>
<dbReference type="Gene3D" id="2.40.50.90">
    <property type="match status" value="1"/>
</dbReference>
<feature type="compositionally biased region" description="Low complexity" evidence="1">
    <location>
        <begin position="134"/>
        <end position="144"/>
    </location>
</feature>
<feature type="transmembrane region" description="Helical" evidence="2">
    <location>
        <begin position="34"/>
        <end position="63"/>
    </location>
</feature>
<keyword evidence="2" id="KW-0472">Membrane</keyword>
<feature type="domain" description="TNase-like" evidence="3">
    <location>
        <begin position="147"/>
        <end position="263"/>
    </location>
</feature>
<accession>A0A0W8IKT4</accession>
<evidence type="ECO:0000259" key="3">
    <source>
        <dbReference type="PROSITE" id="PS50830"/>
    </source>
</evidence>
<dbReference type="EMBL" id="LQBM01000001">
    <property type="protein sequence ID" value="KUG60435.1"/>
    <property type="molecule type" value="Genomic_DNA"/>
</dbReference>
<dbReference type="PROSITE" id="PS50830">
    <property type="entry name" value="TNASE_3"/>
    <property type="match status" value="1"/>
</dbReference>
<dbReference type="AlphaFoldDB" id="A0A0W8IKT4"/>